<evidence type="ECO:0000256" key="1">
    <source>
        <dbReference type="ARBA" id="ARBA00023015"/>
    </source>
</evidence>
<keyword evidence="3" id="KW-0804">Transcription</keyword>
<accession>A0A7X9P2I7</accession>
<reference evidence="5 6" key="1">
    <citation type="submission" date="2020-04" db="EMBL/GenBank/DDBJ databases">
        <title>Flammeovirga sp. SR4, a novel species isolated from seawater.</title>
        <authorList>
            <person name="Wang X."/>
        </authorList>
    </citation>
    <scope>NUCLEOTIDE SEQUENCE [LARGE SCALE GENOMIC DNA]</scope>
    <source>
        <strain evidence="5 6">ATCC 23126</strain>
    </source>
</reference>
<evidence type="ECO:0000313" key="5">
    <source>
        <dbReference type="EMBL" id="NME67227.1"/>
    </source>
</evidence>
<dbReference type="PANTHER" id="PTHR43280:SF2">
    <property type="entry name" value="HTH-TYPE TRANSCRIPTIONAL REGULATOR EXSA"/>
    <property type="match status" value="1"/>
</dbReference>
<dbReference type="AlphaFoldDB" id="A0A7X9P2I7"/>
<dbReference type="EMBL" id="JABANE010000008">
    <property type="protein sequence ID" value="NME67227.1"/>
    <property type="molecule type" value="Genomic_DNA"/>
</dbReference>
<evidence type="ECO:0000256" key="3">
    <source>
        <dbReference type="ARBA" id="ARBA00023163"/>
    </source>
</evidence>
<keyword evidence="6" id="KW-1185">Reference proteome</keyword>
<dbReference type="InterPro" id="IPR018062">
    <property type="entry name" value="HTH_AraC-typ_CS"/>
</dbReference>
<organism evidence="5 6">
    <name type="scientific">Flammeovirga aprica JL-4</name>
    <dbReference type="NCBI Taxonomy" id="694437"/>
    <lineage>
        <taxon>Bacteria</taxon>
        <taxon>Pseudomonadati</taxon>
        <taxon>Bacteroidota</taxon>
        <taxon>Cytophagia</taxon>
        <taxon>Cytophagales</taxon>
        <taxon>Flammeovirgaceae</taxon>
        <taxon>Flammeovirga</taxon>
    </lineage>
</organism>
<evidence type="ECO:0000313" key="6">
    <source>
        <dbReference type="Proteomes" id="UP000576082"/>
    </source>
</evidence>
<dbReference type="Proteomes" id="UP000576082">
    <property type="component" value="Unassembled WGS sequence"/>
</dbReference>
<feature type="domain" description="HTH araC/xylS-type" evidence="4">
    <location>
        <begin position="75"/>
        <end position="180"/>
    </location>
</feature>
<dbReference type="Gene3D" id="1.10.10.60">
    <property type="entry name" value="Homeodomain-like"/>
    <property type="match status" value="1"/>
</dbReference>
<proteinExistence type="predicted"/>
<dbReference type="RefSeq" id="WP_169655427.1">
    <property type="nucleotide sequence ID" value="NZ_JABANE010000008.1"/>
</dbReference>
<dbReference type="PROSITE" id="PS01124">
    <property type="entry name" value="HTH_ARAC_FAMILY_2"/>
    <property type="match status" value="1"/>
</dbReference>
<dbReference type="SUPFAM" id="SSF46689">
    <property type="entry name" value="Homeodomain-like"/>
    <property type="match status" value="1"/>
</dbReference>
<gene>
    <name evidence="5" type="ORF">HHU12_04530</name>
</gene>
<dbReference type="GO" id="GO:0003700">
    <property type="term" value="F:DNA-binding transcription factor activity"/>
    <property type="evidence" value="ECO:0007669"/>
    <property type="project" value="InterPro"/>
</dbReference>
<dbReference type="SMART" id="SM00342">
    <property type="entry name" value="HTH_ARAC"/>
    <property type="match status" value="1"/>
</dbReference>
<evidence type="ECO:0000259" key="4">
    <source>
        <dbReference type="PROSITE" id="PS01124"/>
    </source>
</evidence>
<evidence type="ECO:0000256" key="2">
    <source>
        <dbReference type="ARBA" id="ARBA00023125"/>
    </source>
</evidence>
<keyword evidence="1" id="KW-0805">Transcription regulation</keyword>
<dbReference type="Gene3D" id="3.30.70.100">
    <property type="match status" value="1"/>
</dbReference>
<dbReference type="InterPro" id="IPR018060">
    <property type="entry name" value="HTH_AraC"/>
</dbReference>
<dbReference type="PANTHER" id="PTHR43280">
    <property type="entry name" value="ARAC-FAMILY TRANSCRIPTIONAL REGULATOR"/>
    <property type="match status" value="1"/>
</dbReference>
<dbReference type="GO" id="GO:0043565">
    <property type="term" value="F:sequence-specific DNA binding"/>
    <property type="evidence" value="ECO:0007669"/>
    <property type="project" value="InterPro"/>
</dbReference>
<keyword evidence="2" id="KW-0238">DNA-binding</keyword>
<dbReference type="PROSITE" id="PS00041">
    <property type="entry name" value="HTH_ARAC_FAMILY_1"/>
    <property type="match status" value="1"/>
</dbReference>
<dbReference type="InterPro" id="IPR009057">
    <property type="entry name" value="Homeodomain-like_sf"/>
</dbReference>
<name>A0A7X9P2I7_9BACT</name>
<protein>
    <submittedName>
        <fullName evidence="5">Helix-turn-helix transcriptional regulator</fullName>
    </submittedName>
</protein>
<sequence length="193" mass="22543">MKDLLTLRIKNMVCPRCVQAVWNILDKNDVMVDRVELGVAYLQLPLQPDQRENVTKELENLGFEILDDKQTIIVEKVKNLIHDKFQNLEEQQWNRTFSSELEEHLNKEYSTISHLFSSTEGVTIEKYLNQQKIEKVKEFLIYDELSVKEIADLLGFNSTQYLSSKFKQATGMTPNSFKKMNPTHLRNCLSNNT</sequence>
<dbReference type="Pfam" id="PF12833">
    <property type="entry name" value="HTH_18"/>
    <property type="match status" value="1"/>
</dbReference>
<comment type="caution">
    <text evidence="5">The sequence shown here is derived from an EMBL/GenBank/DDBJ whole genome shotgun (WGS) entry which is preliminary data.</text>
</comment>